<name>A0A0J1B4S5_RHOIS</name>
<accession>A0A0J1B4S5</accession>
<protein>
    <submittedName>
        <fullName evidence="2">Signal peptide and transmembrane protein</fullName>
    </submittedName>
</protein>
<sequence length="117" mass="12759">MTSYQPFLIWLLFALISIPLAGVAWSTRKQSRELMATTDFTPKTTYEGPLVEDDDGTRSQTLTVSTVTSVSAWQVVRLGPFAIVVHAREWAANAVLLAIVLMGIGLAGLLHFPTQSP</sequence>
<evidence type="ECO:0000313" key="2">
    <source>
        <dbReference type="EMBL" id="KLU01618.1"/>
    </source>
</evidence>
<comment type="caution">
    <text evidence="2">The sequence shown here is derived from an EMBL/GenBank/DDBJ whole genome shotgun (WGS) entry which is preliminary data.</text>
</comment>
<feature type="transmembrane region" description="Helical" evidence="1">
    <location>
        <begin position="90"/>
        <end position="112"/>
    </location>
</feature>
<reference evidence="2" key="1">
    <citation type="submission" date="2015-05" db="EMBL/GenBank/DDBJ databases">
        <title>Permanent draft genome of Rhodopirellula islandicus K833.</title>
        <authorList>
            <person name="Kizina J."/>
            <person name="Richter M."/>
            <person name="Glockner F.O."/>
            <person name="Harder J."/>
        </authorList>
    </citation>
    <scope>NUCLEOTIDE SEQUENCE [LARGE SCALE GENOMIC DNA]</scope>
    <source>
        <strain evidence="2">K833</strain>
    </source>
</reference>
<proteinExistence type="predicted"/>
<dbReference type="OrthoDB" id="9993445at2"/>
<keyword evidence="1" id="KW-0472">Membrane</keyword>
<evidence type="ECO:0000313" key="3">
    <source>
        <dbReference type="Proteomes" id="UP000036367"/>
    </source>
</evidence>
<dbReference type="Proteomes" id="UP000036367">
    <property type="component" value="Unassembled WGS sequence"/>
</dbReference>
<evidence type="ECO:0000256" key="1">
    <source>
        <dbReference type="SAM" id="Phobius"/>
    </source>
</evidence>
<dbReference type="RefSeq" id="WP_047817186.1">
    <property type="nucleotide sequence ID" value="NZ_LECT01000052.1"/>
</dbReference>
<keyword evidence="1 2" id="KW-0812">Transmembrane</keyword>
<organism evidence="2 3">
    <name type="scientific">Rhodopirellula islandica</name>
    <dbReference type="NCBI Taxonomy" id="595434"/>
    <lineage>
        <taxon>Bacteria</taxon>
        <taxon>Pseudomonadati</taxon>
        <taxon>Planctomycetota</taxon>
        <taxon>Planctomycetia</taxon>
        <taxon>Pirellulales</taxon>
        <taxon>Pirellulaceae</taxon>
        <taxon>Rhodopirellula</taxon>
    </lineage>
</organism>
<keyword evidence="3" id="KW-1185">Reference proteome</keyword>
<keyword evidence="1" id="KW-1133">Transmembrane helix</keyword>
<dbReference type="EMBL" id="LECT01000052">
    <property type="protein sequence ID" value="KLU01618.1"/>
    <property type="molecule type" value="Genomic_DNA"/>
</dbReference>
<dbReference type="AlphaFoldDB" id="A0A0J1B4S5"/>
<feature type="transmembrane region" description="Helical" evidence="1">
    <location>
        <begin position="6"/>
        <end position="25"/>
    </location>
</feature>
<gene>
    <name evidence="2" type="ORF">RISK_006334</name>
</gene>
<dbReference type="PATRIC" id="fig|595434.4.peg.6022"/>